<reference evidence="1" key="1">
    <citation type="journal article" date="2020" name="New Phytol.">
        <title>Comparative genomics reveals dynamic genome evolution in host specialist ectomycorrhizal fungi.</title>
        <authorList>
            <person name="Lofgren L.A."/>
            <person name="Nguyen N.H."/>
            <person name="Vilgalys R."/>
            <person name="Ruytinx J."/>
            <person name="Liao H.L."/>
            <person name="Branco S."/>
            <person name="Kuo A."/>
            <person name="LaButti K."/>
            <person name="Lipzen A."/>
            <person name="Andreopoulos W."/>
            <person name="Pangilinan J."/>
            <person name="Riley R."/>
            <person name="Hundley H."/>
            <person name="Na H."/>
            <person name="Barry K."/>
            <person name="Grigoriev I.V."/>
            <person name="Stajich J.E."/>
            <person name="Kennedy P.G."/>
        </authorList>
    </citation>
    <scope>NUCLEOTIDE SEQUENCE</scope>
    <source>
        <strain evidence="1">FC203</strain>
    </source>
</reference>
<comment type="caution">
    <text evidence="1">The sequence shown here is derived from an EMBL/GenBank/DDBJ whole genome shotgun (WGS) entry which is preliminary data.</text>
</comment>
<evidence type="ECO:0000313" key="2">
    <source>
        <dbReference type="Proteomes" id="UP001195769"/>
    </source>
</evidence>
<organism evidence="1 2">
    <name type="scientific">Suillus fuscotomentosus</name>
    <dbReference type="NCBI Taxonomy" id="1912939"/>
    <lineage>
        <taxon>Eukaryota</taxon>
        <taxon>Fungi</taxon>
        <taxon>Dikarya</taxon>
        <taxon>Basidiomycota</taxon>
        <taxon>Agaricomycotina</taxon>
        <taxon>Agaricomycetes</taxon>
        <taxon>Agaricomycetidae</taxon>
        <taxon>Boletales</taxon>
        <taxon>Suillineae</taxon>
        <taxon>Suillaceae</taxon>
        <taxon>Suillus</taxon>
    </lineage>
</organism>
<accession>A0AAD4HHV7</accession>
<dbReference type="GeneID" id="64666324"/>
<sequence length="97" mass="10850">MSSTTPIFISAHTCMSLGTLTFGPACAQTRNMIAHVETKNNINAAVEKYKRARRALEPWARRKCSPSWEIRWVQAHGPRTPSMSSAPIFIYAHSCTN</sequence>
<dbReference type="AlphaFoldDB" id="A0AAD4HHV7"/>
<protein>
    <submittedName>
        <fullName evidence="1">Uncharacterized protein</fullName>
    </submittedName>
</protein>
<evidence type="ECO:0000313" key="1">
    <source>
        <dbReference type="EMBL" id="KAG1898230.1"/>
    </source>
</evidence>
<dbReference type="RefSeq" id="XP_041223806.1">
    <property type="nucleotide sequence ID" value="XM_041372026.1"/>
</dbReference>
<proteinExistence type="predicted"/>
<dbReference type="Proteomes" id="UP001195769">
    <property type="component" value="Unassembled WGS sequence"/>
</dbReference>
<name>A0AAD4HHV7_9AGAM</name>
<gene>
    <name evidence="1" type="ORF">F5891DRAFT_492471</name>
</gene>
<keyword evidence="2" id="KW-1185">Reference proteome</keyword>
<dbReference type="EMBL" id="JABBWK010000041">
    <property type="protein sequence ID" value="KAG1898230.1"/>
    <property type="molecule type" value="Genomic_DNA"/>
</dbReference>